<gene>
    <name evidence="6" type="ORF">SAMN05216582_10927</name>
</gene>
<dbReference type="PANTHER" id="PTHR37481">
    <property type="entry name" value="LIPOPOLYSACCHARIDE EXPORT SYSTEM PROTEIN LPTC"/>
    <property type="match status" value="1"/>
</dbReference>
<keyword evidence="1" id="KW-1003">Cell membrane</keyword>
<dbReference type="Proteomes" id="UP000184263">
    <property type="component" value="Unassembled WGS sequence"/>
</dbReference>
<keyword evidence="3" id="KW-0812">Transmembrane</keyword>
<dbReference type="PANTHER" id="PTHR37481:SF1">
    <property type="entry name" value="LIPOPOLYSACCHARIDE EXPORT SYSTEM PROTEIN LPTC"/>
    <property type="match status" value="1"/>
</dbReference>
<dbReference type="RefSeq" id="WP_073089095.1">
    <property type="nucleotide sequence ID" value="NZ_FRBC01000009.1"/>
</dbReference>
<evidence type="ECO:0000256" key="1">
    <source>
        <dbReference type="ARBA" id="ARBA00022475"/>
    </source>
</evidence>
<dbReference type="AlphaFoldDB" id="A0A1M6TT60"/>
<dbReference type="OrthoDB" id="1629081at2"/>
<evidence type="ECO:0000256" key="5">
    <source>
        <dbReference type="ARBA" id="ARBA00023136"/>
    </source>
</evidence>
<keyword evidence="2" id="KW-0997">Cell inner membrane</keyword>
<dbReference type="EMBL" id="FRBC01000009">
    <property type="protein sequence ID" value="SHK60137.1"/>
    <property type="molecule type" value="Genomic_DNA"/>
</dbReference>
<dbReference type="NCBIfam" id="TIGR04409">
    <property type="entry name" value="LptC_YrbK"/>
    <property type="match status" value="1"/>
</dbReference>
<keyword evidence="4" id="KW-1133">Transmembrane helix</keyword>
<dbReference type="GO" id="GO:0015221">
    <property type="term" value="F:lipopolysaccharide transmembrane transporter activity"/>
    <property type="evidence" value="ECO:0007669"/>
    <property type="project" value="InterPro"/>
</dbReference>
<dbReference type="InterPro" id="IPR026265">
    <property type="entry name" value="LptC"/>
</dbReference>
<dbReference type="Gene3D" id="2.60.450.10">
    <property type="entry name" value="Lipopolysaccharide (LPS) transport protein A like domain"/>
    <property type="match status" value="1"/>
</dbReference>
<name>A0A1M6TT60_SELRU</name>
<evidence type="ECO:0000313" key="7">
    <source>
        <dbReference type="Proteomes" id="UP000184263"/>
    </source>
</evidence>
<reference evidence="6 7" key="1">
    <citation type="submission" date="2016-11" db="EMBL/GenBank/DDBJ databases">
        <authorList>
            <person name="Jaros S."/>
            <person name="Januszkiewicz K."/>
            <person name="Wedrychowicz H."/>
        </authorList>
    </citation>
    <scope>NUCLEOTIDE SEQUENCE [LARGE SCALE GENOMIC DNA]</scope>
    <source>
        <strain evidence="6 7">HD4</strain>
    </source>
</reference>
<dbReference type="Pfam" id="PF06835">
    <property type="entry name" value="LptC"/>
    <property type="match status" value="1"/>
</dbReference>
<dbReference type="GO" id="GO:0005886">
    <property type="term" value="C:plasma membrane"/>
    <property type="evidence" value="ECO:0007669"/>
    <property type="project" value="InterPro"/>
</dbReference>
<organism evidence="6 7">
    <name type="scientific">Selenomonas ruminantium</name>
    <dbReference type="NCBI Taxonomy" id="971"/>
    <lineage>
        <taxon>Bacteria</taxon>
        <taxon>Bacillati</taxon>
        <taxon>Bacillota</taxon>
        <taxon>Negativicutes</taxon>
        <taxon>Selenomonadales</taxon>
        <taxon>Selenomonadaceae</taxon>
        <taxon>Selenomonas</taxon>
    </lineage>
</organism>
<sequence length="187" mass="20255">MDTKRKFLLGAGLIVFIALVVWAVTTVPEAPQKTEDPQENAKVMSYDGNEISEEKNGRKIWDLTAEHIEVNIDTKDAQLVNLSGHFYAEDGRVVELKADKGSYEAASKNVVVSGNVSVKNSDGAVLTSEELRWDAVKEILAAIGSAKVTKEDMLATGDRIESSDGFNKIRILGHAHLSKGAKGGETK</sequence>
<dbReference type="InterPro" id="IPR010664">
    <property type="entry name" value="LipoPS_assembly_LptC-rel"/>
</dbReference>
<evidence type="ECO:0000313" key="6">
    <source>
        <dbReference type="EMBL" id="SHK60137.1"/>
    </source>
</evidence>
<dbReference type="GO" id="GO:0017089">
    <property type="term" value="F:glycolipid transfer activity"/>
    <property type="evidence" value="ECO:0007669"/>
    <property type="project" value="TreeGrafter"/>
</dbReference>
<protein>
    <submittedName>
        <fullName evidence="6">LPS export ABC transporter protein LptC</fullName>
    </submittedName>
</protein>
<accession>A0A1M6TT60</accession>
<evidence type="ECO:0000256" key="4">
    <source>
        <dbReference type="ARBA" id="ARBA00022989"/>
    </source>
</evidence>
<dbReference type="InterPro" id="IPR052363">
    <property type="entry name" value="LPS_export_LptC"/>
</dbReference>
<evidence type="ECO:0000256" key="3">
    <source>
        <dbReference type="ARBA" id="ARBA00022692"/>
    </source>
</evidence>
<keyword evidence="5" id="KW-0472">Membrane</keyword>
<evidence type="ECO:0000256" key="2">
    <source>
        <dbReference type="ARBA" id="ARBA00022519"/>
    </source>
</evidence>
<proteinExistence type="predicted"/>
<dbReference type="GO" id="GO:0030288">
    <property type="term" value="C:outer membrane-bounded periplasmic space"/>
    <property type="evidence" value="ECO:0007669"/>
    <property type="project" value="TreeGrafter"/>
</dbReference>